<protein>
    <submittedName>
        <fullName evidence="1">Uncharacterized protein</fullName>
    </submittedName>
</protein>
<organism evidence="1">
    <name type="scientific">viral metagenome</name>
    <dbReference type="NCBI Taxonomy" id="1070528"/>
    <lineage>
        <taxon>unclassified sequences</taxon>
        <taxon>metagenomes</taxon>
        <taxon>organismal metagenomes</taxon>
    </lineage>
</organism>
<sequence length="197" mass="22603">MSEYIITGDLSKNYIIVKNAQITSTNINLLISYGTSKTSTIDISFETIYDVSNVFQYIKIIQVLGNTNNLTIRQDVIDFSHKIVLLLSGSIKGGLWNKTNDMLARYTSLDRIEYIPTNKNQVDSSYNVNYYDYSQNYPLETANARIEAEFALLKSKQTYIIQPTKLDSEKDLQYNVKTEFINSPPPGINQLFNYILY</sequence>
<dbReference type="EMBL" id="MN739735">
    <property type="protein sequence ID" value="QHT23881.1"/>
    <property type="molecule type" value="Genomic_DNA"/>
</dbReference>
<name>A0A6C0E5G7_9ZZZZ</name>
<accession>A0A6C0E5G7</accession>
<evidence type="ECO:0000313" key="1">
    <source>
        <dbReference type="EMBL" id="QHT23881.1"/>
    </source>
</evidence>
<reference evidence="1" key="1">
    <citation type="journal article" date="2020" name="Nature">
        <title>Giant virus diversity and host interactions through global metagenomics.</title>
        <authorList>
            <person name="Schulz F."/>
            <person name="Roux S."/>
            <person name="Paez-Espino D."/>
            <person name="Jungbluth S."/>
            <person name="Walsh D.A."/>
            <person name="Denef V.J."/>
            <person name="McMahon K.D."/>
            <person name="Konstantinidis K.T."/>
            <person name="Eloe-Fadrosh E.A."/>
            <person name="Kyrpides N.C."/>
            <person name="Woyke T."/>
        </authorList>
    </citation>
    <scope>NUCLEOTIDE SEQUENCE</scope>
    <source>
        <strain evidence="1">GVMAG-M-3300023179-132</strain>
    </source>
</reference>
<dbReference type="AlphaFoldDB" id="A0A6C0E5G7"/>
<proteinExistence type="predicted"/>